<dbReference type="InterPro" id="IPR050383">
    <property type="entry name" value="GlyoxalaseI/FosfomycinResist"/>
</dbReference>
<comment type="caution">
    <text evidence="3">The sequence shown here is derived from an EMBL/GenBank/DDBJ whole genome shotgun (WGS) entry which is preliminary data.</text>
</comment>
<dbReference type="InterPro" id="IPR004360">
    <property type="entry name" value="Glyas_Fos-R_dOase_dom"/>
</dbReference>
<evidence type="ECO:0000256" key="1">
    <source>
        <dbReference type="ARBA" id="ARBA00022723"/>
    </source>
</evidence>
<sequence>MRGLNHVTLAVADLTRSLAFYRDLLGMRLRALWDDGAYLEAGSLWLCLSYDAAAGPRADYTHIAFDVSEADLAAFAERAKDAKRAVRIWKDNRSEGASLYLLDPDGHKLELHVGLLESRLSHYRNHPSPGRRIFD</sequence>
<dbReference type="PANTHER" id="PTHR21366">
    <property type="entry name" value="GLYOXALASE FAMILY PROTEIN"/>
    <property type="match status" value="1"/>
</dbReference>
<name>A0A506U0P9_9HYPH</name>
<dbReference type="RefSeq" id="WP_141167501.1">
    <property type="nucleotide sequence ID" value="NZ_VHLH01000024.1"/>
</dbReference>
<dbReference type="Pfam" id="PF00903">
    <property type="entry name" value="Glyoxalase"/>
    <property type="match status" value="1"/>
</dbReference>
<dbReference type="Proteomes" id="UP000320314">
    <property type="component" value="Unassembled WGS sequence"/>
</dbReference>
<dbReference type="Gene3D" id="3.10.180.10">
    <property type="entry name" value="2,3-Dihydroxybiphenyl 1,2-Dioxygenase, domain 1"/>
    <property type="match status" value="1"/>
</dbReference>
<dbReference type="InterPro" id="IPR029068">
    <property type="entry name" value="Glyas_Bleomycin-R_OHBP_Dase"/>
</dbReference>
<keyword evidence="1" id="KW-0479">Metal-binding</keyword>
<dbReference type="EMBL" id="VHLH01000024">
    <property type="protein sequence ID" value="TPW27058.1"/>
    <property type="molecule type" value="Genomic_DNA"/>
</dbReference>
<evidence type="ECO:0000313" key="3">
    <source>
        <dbReference type="EMBL" id="TPW27058.1"/>
    </source>
</evidence>
<dbReference type="InterPro" id="IPR037523">
    <property type="entry name" value="VOC_core"/>
</dbReference>
<organism evidence="3 4">
    <name type="scientific">Pararhizobium mangrovi</name>
    <dbReference type="NCBI Taxonomy" id="2590452"/>
    <lineage>
        <taxon>Bacteria</taxon>
        <taxon>Pseudomonadati</taxon>
        <taxon>Pseudomonadota</taxon>
        <taxon>Alphaproteobacteria</taxon>
        <taxon>Hyphomicrobiales</taxon>
        <taxon>Rhizobiaceae</taxon>
        <taxon>Rhizobium/Agrobacterium group</taxon>
        <taxon>Pararhizobium</taxon>
    </lineage>
</organism>
<gene>
    <name evidence="3" type="ORF">FJU11_12985</name>
</gene>
<dbReference type="PROSITE" id="PS51819">
    <property type="entry name" value="VOC"/>
    <property type="match status" value="1"/>
</dbReference>
<dbReference type="GO" id="GO:0004462">
    <property type="term" value="F:lactoylglutathione lyase activity"/>
    <property type="evidence" value="ECO:0007669"/>
    <property type="project" value="InterPro"/>
</dbReference>
<dbReference type="OrthoDB" id="7947929at2"/>
<reference evidence="3 4" key="1">
    <citation type="submission" date="2019-06" db="EMBL/GenBank/DDBJ databases">
        <authorList>
            <person name="Li M."/>
        </authorList>
    </citation>
    <scope>NUCLEOTIDE SEQUENCE [LARGE SCALE GENOMIC DNA]</scope>
    <source>
        <strain evidence="3 4">BGMRC6574</strain>
    </source>
</reference>
<dbReference type="SUPFAM" id="SSF54593">
    <property type="entry name" value="Glyoxalase/Bleomycin resistance protein/Dihydroxybiphenyl dioxygenase"/>
    <property type="match status" value="1"/>
</dbReference>
<accession>A0A506U0P9</accession>
<keyword evidence="4" id="KW-1185">Reference proteome</keyword>
<feature type="domain" description="VOC" evidence="2">
    <location>
        <begin position="3"/>
        <end position="114"/>
    </location>
</feature>
<dbReference type="GO" id="GO:0046872">
    <property type="term" value="F:metal ion binding"/>
    <property type="evidence" value="ECO:0007669"/>
    <property type="project" value="UniProtKB-KW"/>
</dbReference>
<evidence type="ECO:0000259" key="2">
    <source>
        <dbReference type="PROSITE" id="PS51819"/>
    </source>
</evidence>
<protein>
    <submittedName>
        <fullName evidence="3">Glutathione transferase</fullName>
    </submittedName>
</protein>
<dbReference type="GO" id="GO:0016740">
    <property type="term" value="F:transferase activity"/>
    <property type="evidence" value="ECO:0007669"/>
    <property type="project" value="UniProtKB-KW"/>
</dbReference>
<proteinExistence type="predicted"/>
<dbReference type="PROSITE" id="PS00934">
    <property type="entry name" value="GLYOXALASE_I_1"/>
    <property type="match status" value="1"/>
</dbReference>
<dbReference type="PANTHER" id="PTHR21366:SF14">
    <property type="entry name" value="GLYOXALASE DOMAIN-CONTAINING PROTEIN 5"/>
    <property type="match status" value="1"/>
</dbReference>
<evidence type="ECO:0000313" key="4">
    <source>
        <dbReference type="Proteomes" id="UP000320314"/>
    </source>
</evidence>
<keyword evidence="3" id="KW-0808">Transferase</keyword>
<dbReference type="InterPro" id="IPR018146">
    <property type="entry name" value="Glyoxalase_1_CS"/>
</dbReference>
<dbReference type="AlphaFoldDB" id="A0A506U0P9"/>